<proteinExistence type="predicted"/>
<dbReference type="PANTHER" id="PTHR36449:SF1">
    <property type="entry name" value="ACETYLTRANSFERASE"/>
    <property type="match status" value="1"/>
</dbReference>
<sequence length="173" mass="19152">MGLDKDRDKLSPPEKLNPSHQIDNFDSGNSQLDDWLKRRAWKNELEGASRTYVLCVGEVVVAYYCLANGAVAQTIAPGRVRRNMPDPIPVMVIGRLAVDRQWQNQGIGGAMLRDAILRTLQASEIAGIRAILVHAISEDAKLFYQKYGFTASEIDPMILMVKVSDAIISLKLG</sequence>
<evidence type="ECO:0000256" key="5">
    <source>
        <dbReference type="ARBA" id="ARBA00049880"/>
    </source>
</evidence>
<dbReference type="InterPro" id="IPR016181">
    <property type="entry name" value="Acyl_CoA_acyltransferase"/>
</dbReference>
<keyword evidence="1" id="KW-0678">Repressor</keyword>
<organism evidence="8 9">
    <name type="scientific">Planktothrix paucivesiculata PCC 9631</name>
    <dbReference type="NCBI Taxonomy" id="671071"/>
    <lineage>
        <taxon>Bacteria</taxon>
        <taxon>Bacillati</taxon>
        <taxon>Cyanobacteriota</taxon>
        <taxon>Cyanophyceae</taxon>
        <taxon>Oscillatoriophycideae</taxon>
        <taxon>Oscillatoriales</taxon>
        <taxon>Microcoleaceae</taxon>
        <taxon>Planktothrix</taxon>
    </lineage>
</organism>
<evidence type="ECO:0000313" key="9">
    <source>
        <dbReference type="Proteomes" id="UP000182190"/>
    </source>
</evidence>
<dbReference type="Gene3D" id="3.40.630.30">
    <property type="match status" value="1"/>
</dbReference>
<evidence type="ECO:0000256" key="3">
    <source>
        <dbReference type="ARBA" id="ARBA00022679"/>
    </source>
</evidence>
<keyword evidence="4" id="KW-0012">Acyltransferase</keyword>
<dbReference type="EMBL" id="CZCS02000239">
    <property type="protein sequence ID" value="VXD25336.1"/>
    <property type="molecule type" value="Genomic_DNA"/>
</dbReference>
<dbReference type="AlphaFoldDB" id="A0A7Z9E441"/>
<dbReference type="Proteomes" id="UP000182190">
    <property type="component" value="Unassembled WGS sequence"/>
</dbReference>
<feature type="domain" description="N-acetyltransferase" evidence="7">
    <location>
        <begin position="11"/>
        <end position="173"/>
    </location>
</feature>
<dbReference type="RefSeq" id="WP_083622504.1">
    <property type="nucleotide sequence ID" value="NZ_LR735021.1"/>
</dbReference>
<comment type="caution">
    <text evidence="8">The sequence shown here is derived from an EMBL/GenBank/DDBJ whole genome shotgun (WGS) entry which is preliminary data.</text>
</comment>
<evidence type="ECO:0000313" key="8">
    <source>
        <dbReference type="EMBL" id="VXD25336.1"/>
    </source>
</evidence>
<accession>A0A7Z9E441</accession>
<feature type="region of interest" description="Disordered" evidence="6">
    <location>
        <begin position="1"/>
        <end position="27"/>
    </location>
</feature>
<dbReference type="PROSITE" id="PS51186">
    <property type="entry name" value="GNAT"/>
    <property type="match status" value="1"/>
</dbReference>
<feature type="compositionally biased region" description="Basic and acidic residues" evidence="6">
    <location>
        <begin position="1"/>
        <end position="12"/>
    </location>
</feature>
<keyword evidence="3" id="KW-0808">Transferase</keyword>
<protein>
    <submittedName>
        <fullName evidence="8">Acetyltransferase</fullName>
    </submittedName>
</protein>
<reference evidence="8" key="1">
    <citation type="submission" date="2019-10" db="EMBL/GenBank/DDBJ databases">
        <authorList>
            <consortium name="Genoscope - CEA"/>
            <person name="William W."/>
        </authorList>
    </citation>
    <scope>NUCLEOTIDE SEQUENCE [LARGE SCALE GENOMIC DNA]</scope>
    <source>
        <strain evidence="8">BBR_PRJEB10994</strain>
    </source>
</reference>
<dbReference type="InterPro" id="IPR000182">
    <property type="entry name" value="GNAT_dom"/>
</dbReference>
<evidence type="ECO:0000256" key="6">
    <source>
        <dbReference type="SAM" id="MobiDB-lite"/>
    </source>
</evidence>
<evidence type="ECO:0000259" key="7">
    <source>
        <dbReference type="PROSITE" id="PS51186"/>
    </source>
</evidence>
<evidence type="ECO:0000256" key="1">
    <source>
        <dbReference type="ARBA" id="ARBA00022491"/>
    </source>
</evidence>
<dbReference type="PANTHER" id="PTHR36449">
    <property type="entry name" value="ACETYLTRANSFERASE-RELATED"/>
    <property type="match status" value="1"/>
</dbReference>
<dbReference type="Pfam" id="PF13508">
    <property type="entry name" value="Acetyltransf_7"/>
    <property type="match status" value="1"/>
</dbReference>
<gene>
    <name evidence="8" type="ORF">PL9631_940110</name>
</gene>
<comment type="catalytic activity">
    <reaction evidence="5">
        <text>glycyl-tRNA(Gly) + acetyl-CoA = N-acetylglycyl-tRNA(Gly) + CoA + H(+)</text>
        <dbReference type="Rhea" id="RHEA:81867"/>
        <dbReference type="Rhea" id="RHEA-COMP:9683"/>
        <dbReference type="Rhea" id="RHEA-COMP:19766"/>
        <dbReference type="ChEBI" id="CHEBI:15378"/>
        <dbReference type="ChEBI" id="CHEBI:57287"/>
        <dbReference type="ChEBI" id="CHEBI:57288"/>
        <dbReference type="ChEBI" id="CHEBI:78522"/>
        <dbReference type="ChEBI" id="CHEBI:232036"/>
    </reaction>
</comment>
<keyword evidence="9" id="KW-1185">Reference proteome</keyword>
<keyword evidence="2" id="KW-1277">Toxin-antitoxin system</keyword>
<dbReference type="SUPFAM" id="SSF55729">
    <property type="entry name" value="Acyl-CoA N-acyltransferases (Nat)"/>
    <property type="match status" value="1"/>
</dbReference>
<evidence type="ECO:0000256" key="4">
    <source>
        <dbReference type="ARBA" id="ARBA00023315"/>
    </source>
</evidence>
<dbReference type="CDD" id="cd04301">
    <property type="entry name" value="NAT_SF"/>
    <property type="match status" value="1"/>
</dbReference>
<dbReference type="OrthoDB" id="9799147at2"/>
<evidence type="ECO:0000256" key="2">
    <source>
        <dbReference type="ARBA" id="ARBA00022649"/>
    </source>
</evidence>
<dbReference type="GO" id="GO:0016747">
    <property type="term" value="F:acyltransferase activity, transferring groups other than amino-acyl groups"/>
    <property type="evidence" value="ECO:0007669"/>
    <property type="project" value="InterPro"/>
</dbReference>
<name>A0A7Z9E441_9CYAN</name>
<feature type="compositionally biased region" description="Polar residues" evidence="6">
    <location>
        <begin position="18"/>
        <end position="27"/>
    </location>
</feature>